<dbReference type="Proteomes" id="UP000694005">
    <property type="component" value="Chromosome A09"/>
</dbReference>
<dbReference type="EMBL" id="LS974625">
    <property type="protein sequence ID" value="CAG7860528.1"/>
    <property type="molecule type" value="Genomic_DNA"/>
</dbReference>
<proteinExistence type="predicted"/>
<dbReference type="Gramene" id="A09p09950.2_BraZ1">
    <property type="protein sequence ID" value="A09p09950.2_BraZ1.CDS.1"/>
    <property type="gene ID" value="A09g09950.2_BraZ1"/>
</dbReference>
<reference evidence="2 3" key="1">
    <citation type="submission" date="2021-07" db="EMBL/GenBank/DDBJ databases">
        <authorList>
            <consortium name="Genoscope - CEA"/>
            <person name="William W."/>
        </authorList>
    </citation>
    <scope>NUCLEOTIDE SEQUENCE [LARGE SCALE GENOMIC DNA]</scope>
</reference>
<gene>
    <name evidence="2" type="ORF">BRAPAZ1V2_A09P09950.2</name>
</gene>
<feature type="transmembrane region" description="Helical" evidence="1">
    <location>
        <begin position="6"/>
        <end position="26"/>
    </location>
</feature>
<evidence type="ECO:0000313" key="2">
    <source>
        <dbReference type="EMBL" id="CAG7860528.1"/>
    </source>
</evidence>
<dbReference type="AlphaFoldDB" id="A0A8D9CSU0"/>
<keyword evidence="1" id="KW-0812">Transmembrane</keyword>
<evidence type="ECO:0000313" key="3">
    <source>
        <dbReference type="Proteomes" id="UP000694005"/>
    </source>
</evidence>
<keyword evidence="1" id="KW-0472">Membrane</keyword>
<sequence>MKNTIHIPIIHATTYFSLVPVFIYEYDVWLRKFSKLRYIQDKANLFKTYYISKIKQQ</sequence>
<name>A0A8D9CSU0_BRACM</name>
<evidence type="ECO:0000256" key="1">
    <source>
        <dbReference type="SAM" id="Phobius"/>
    </source>
</evidence>
<protein>
    <submittedName>
        <fullName evidence="2">Uncharacterized protein</fullName>
    </submittedName>
</protein>
<keyword evidence="1" id="KW-1133">Transmembrane helix</keyword>
<accession>A0A8D9CSU0</accession>
<organism evidence="2 3">
    <name type="scientific">Brassica campestris</name>
    <name type="common">Field mustard</name>
    <dbReference type="NCBI Taxonomy" id="3711"/>
    <lineage>
        <taxon>Eukaryota</taxon>
        <taxon>Viridiplantae</taxon>
        <taxon>Streptophyta</taxon>
        <taxon>Embryophyta</taxon>
        <taxon>Tracheophyta</taxon>
        <taxon>Spermatophyta</taxon>
        <taxon>Magnoliopsida</taxon>
        <taxon>eudicotyledons</taxon>
        <taxon>Gunneridae</taxon>
        <taxon>Pentapetalae</taxon>
        <taxon>rosids</taxon>
        <taxon>malvids</taxon>
        <taxon>Brassicales</taxon>
        <taxon>Brassicaceae</taxon>
        <taxon>Brassiceae</taxon>
        <taxon>Brassica</taxon>
    </lineage>
</organism>